<keyword evidence="1" id="KW-0812">Transmembrane</keyword>
<dbReference type="AlphaFoldDB" id="A0A6G9IFN7"/>
<accession>A0A6G9IFN7</accession>
<dbReference type="InterPro" id="IPR036259">
    <property type="entry name" value="MFS_trans_sf"/>
</dbReference>
<dbReference type="EMBL" id="CP050253">
    <property type="protein sequence ID" value="QIQ22420.1"/>
    <property type="molecule type" value="Genomic_DNA"/>
</dbReference>
<keyword evidence="1" id="KW-0472">Membrane</keyword>
<sequence>MLFSNFFGARYLATLFGLTLLSHQIGGFLGAWFGGLAIQHSGNLLWVWYVDIALAAVAAIVNLLIKEEKLVKA</sequence>
<organism evidence="2 3">
    <name type="scientific">Zophobihabitans entericus</name>
    <dbReference type="NCBI Taxonomy" id="1635327"/>
    <lineage>
        <taxon>Bacteria</taxon>
        <taxon>Pseudomonadati</taxon>
        <taxon>Pseudomonadota</taxon>
        <taxon>Gammaproteobacteria</taxon>
        <taxon>Orbales</taxon>
        <taxon>Orbaceae</taxon>
        <taxon>Zophobihabitans</taxon>
    </lineage>
</organism>
<keyword evidence="3" id="KW-1185">Reference proteome</keyword>
<dbReference type="Proteomes" id="UP000501168">
    <property type="component" value="Chromosome"/>
</dbReference>
<reference evidence="2 3" key="1">
    <citation type="submission" date="2020-03" db="EMBL/GenBank/DDBJ databases">
        <title>Complete genome sequence of Orbus sp. IPMB12 (BCRC 80908).</title>
        <authorList>
            <person name="Lo W.-S."/>
            <person name="Chang T.-H."/>
            <person name="Kuo C.-H."/>
        </authorList>
    </citation>
    <scope>NUCLEOTIDE SEQUENCE [LARGE SCALE GENOMIC DNA]</scope>
    <source>
        <strain evidence="2 3">IPMB12</strain>
    </source>
</reference>
<feature type="transmembrane region" description="Helical" evidence="1">
    <location>
        <begin position="46"/>
        <end position="65"/>
    </location>
</feature>
<proteinExistence type="predicted"/>
<dbReference type="KEGG" id="orb:IPMB12_06650"/>
<name>A0A6G9IFN7_9GAMM</name>
<evidence type="ECO:0000313" key="3">
    <source>
        <dbReference type="Proteomes" id="UP000501168"/>
    </source>
</evidence>
<evidence type="ECO:0000313" key="2">
    <source>
        <dbReference type="EMBL" id="QIQ22420.1"/>
    </source>
</evidence>
<gene>
    <name evidence="2" type="ORF">IPMB12_06650</name>
</gene>
<dbReference type="SUPFAM" id="SSF103473">
    <property type="entry name" value="MFS general substrate transporter"/>
    <property type="match status" value="1"/>
</dbReference>
<keyword evidence="1" id="KW-1133">Transmembrane helix</keyword>
<dbReference type="Gene3D" id="1.20.1250.20">
    <property type="entry name" value="MFS general substrate transporter like domains"/>
    <property type="match status" value="1"/>
</dbReference>
<dbReference type="InParanoid" id="A0A6G9IFN7"/>
<protein>
    <submittedName>
        <fullName evidence="2">MFS transporter</fullName>
    </submittedName>
</protein>
<evidence type="ECO:0000256" key="1">
    <source>
        <dbReference type="SAM" id="Phobius"/>
    </source>
</evidence>